<organism evidence="1 2">
    <name type="scientific">Obba rivulosa</name>
    <dbReference type="NCBI Taxonomy" id="1052685"/>
    <lineage>
        <taxon>Eukaryota</taxon>
        <taxon>Fungi</taxon>
        <taxon>Dikarya</taxon>
        <taxon>Basidiomycota</taxon>
        <taxon>Agaricomycotina</taxon>
        <taxon>Agaricomycetes</taxon>
        <taxon>Polyporales</taxon>
        <taxon>Gelatoporiaceae</taxon>
        <taxon>Obba</taxon>
    </lineage>
</organism>
<name>A0A8E2AQS4_9APHY</name>
<dbReference type="OrthoDB" id="3164356at2759"/>
<keyword evidence="2" id="KW-1185">Reference proteome</keyword>
<protein>
    <submittedName>
        <fullName evidence="1">Uncharacterized protein</fullName>
    </submittedName>
</protein>
<gene>
    <name evidence="1" type="ORF">OBBRIDRAFT_798605</name>
</gene>
<dbReference type="Proteomes" id="UP000250043">
    <property type="component" value="Unassembled WGS sequence"/>
</dbReference>
<reference evidence="1 2" key="1">
    <citation type="submission" date="2016-07" db="EMBL/GenBank/DDBJ databases">
        <title>Draft genome of the white-rot fungus Obba rivulosa 3A-2.</title>
        <authorList>
            <consortium name="DOE Joint Genome Institute"/>
            <person name="Miettinen O."/>
            <person name="Riley R."/>
            <person name="Acob R."/>
            <person name="Barry K."/>
            <person name="Cullen D."/>
            <person name="De Vries R."/>
            <person name="Hainaut M."/>
            <person name="Hatakka A."/>
            <person name="Henrissat B."/>
            <person name="Hilden K."/>
            <person name="Kuo R."/>
            <person name="Labutti K."/>
            <person name="Lipzen A."/>
            <person name="Makela M.R."/>
            <person name="Sandor L."/>
            <person name="Spatafora J.W."/>
            <person name="Grigoriev I.V."/>
            <person name="Hibbett D.S."/>
        </authorList>
    </citation>
    <scope>NUCLEOTIDE SEQUENCE [LARGE SCALE GENOMIC DNA]</scope>
    <source>
        <strain evidence="1 2">3A-2</strain>
    </source>
</reference>
<evidence type="ECO:0000313" key="2">
    <source>
        <dbReference type="Proteomes" id="UP000250043"/>
    </source>
</evidence>
<dbReference type="EMBL" id="KV722615">
    <property type="protein sequence ID" value="OCH85012.1"/>
    <property type="molecule type" value="Genomic_DNA"/>
</dbReference>
<sequence length="204" mass="22079">MTRAICQQTVMHSSTPDSTYNSCIFKATADAALTSTLKPAMSEAIDQQLSVASVLPTSSEDSGVTPLAEKVTIYPDYESAAKAACAWVEKGKQKVDVKTLELYYGKFGSAKDRVVGVGYKPNLSLLDLVRLDMDDVPPGQAGGKGIHFNAVNLSDSSDKLAAVLKGTPEMDVKARNSLYVEYLNALSNRSAEYIWNWWKTGKTA</sequence>
<evidence type="ECO:0000313" key="1">
    <source>
        <dbReference type="EMBL" id="OCH85012.1"/>
    </source>
</evidence>
<proteinExistence type="predicted"/>
<accession>A0A8E2AQS4</accession>
<dbReference type="AlphaFoldDB" id="A0A8E2AQS4"/>